<keyword evidence="3" id="KW-1185">Reference proteome</keyword>
<feature type="compositionally biased region" description="Polar residues" evidence="1">
    <location>
        <begin position="12"/>
        <end position="32"/>
    </location>
</feature>
<name>A0AAD4QQ98_9AGAM</name>
<evidence type="ECO:0000313" key="2">
    <source>
        <dbReference type="EMBL" id="KAI0304446.1"/>
    </source>
</evidence>
<dbReference type="AlphaFoldDB" id="A0AAD4QQ98"/>
<reference evidence="2" key="1">
    <citation type="journal article" date="2022" name="New Phytol.">
        <title>Evolutionary transition to the ectomycorrhizal habit in the genomes of a hyperdiverse lineage of mushroom-forming fungi.</title>
        <authorList>
            <person name="Looney B."/>
            <person name="Miyauchi S."/>
            <person name="Morin E."/>
            <person name="Drula E."/>
            <person name="Courty P.E."/>
            <person name="Kohler A."/>
            <person name="Kuo A."/>
            <person name="LaButti K."/>
            <person name="Pangilinan J."/>
            <person name="Lipzen A."/>
            <person name="Riley R."/>
            <person name="Andreopoulos W."/>
            <person name="He G."/>
            <person name="Johnson J."/>
            <person name="Nolan M."/>
            <person name="Tritt A."/>
            <person name="Barry K.W."/>
            <person name="Grigoriev I.V."/>
            <person name="Nagy L.G."/>
            <person name="Hibbett D."/>
            <person name="Henrissat B."/>
            <person name="Matheny P.B."/>
            <person name="Labbe J."/>
            <person name="Martin F.M."/>
        </authorList>
    </citation>
    <scope>NUCLEOTIDE SEQUENCE</scope>
    <source>
        <strain evidence="2">BPL690</strain>
    </source>
</reference>
<dbReference type="Proteomes" id="UP001203297">
    <property type="component" value="Unassembled WGS sequence"/>
</dbReference>
<feature type="region of interest" description="Disordered" evidence="1">
    <location>
        <begin position="1"/>
        <end position="37"/>
    </location>
</feature>
<evidence type="ECO:0000256" key="1">
    <source>
        <dbReference type="SAM" id="MobiDB-lite"/>
    </source>
</evidence>
<accession>A0AAD4QQ98</accession>
<organism evidence="2 3">
    <name type="scientific">Multifurca ochricompacta</name>
    <dbReference type="NCBI Taxonomy" id="376703"/>
    <lineage>
        <taxon>Eukaryota</taxon>
        <taxon>Fungi</taxon>
        <taxon>Dikarya</taxon>
        <taxon>Basidiomycota</taxon>
        <taxon>Agaricomycotina</taxon>
        <taxon>Agaricomycetes</taxon>
        <taxon>Russulales</taxon>
        <taxon>Russulaceae</taxon>
        <taxon>Multifurca</taxon>
    </lineage>
</organism>
<protein>
    <submittedName>
        <fullName evidence="2">Uncharacterized protein</fullName>
    </submittedName>
</protein>
<comment type="caution">
    <text evidence="2">The sequence shown here is derived from an EMBL/GenBank/DDBJ whole genome shotgun (WGS) entry which is preliminary data.</text>
</comment>
<sequence>MPPRPRPRPANRQASDPVQQATSSSSPNTQVLSIAKTDRELELDKGDELFIRNRNRTAKDWKKLDKLVKGESLTLHLECRRGRAFGR</sequence>
<dbReference type="EMBL" id="WTXG01000007">
    <property type="protein sequence ID" value="KAI0304446.1"/>
    <property type="molecule type" value="Genomic_DNA"/>
</dbReference>
<evidence type="ECO:0000313" key="3">
    <source>
        <dbReference type="Proteomes" id="UP001203297"/>
    </source>
</evidence>
<proteinExistence type="predicted"/>
<gene>
    <name evidence="2" type="ORF">B0F90DRAFT_1256637</name>
</gene>